<dbReference type="EMBL" id="CM042064">
    <property type="protein sequence ID" value="KAI3666024.1"/>
    <property type="molecule type" value="Genomic_DNA"/>
</dbReference>
<evidence type="ECO:0000313" key="2">
    <source>
        <dbReference type="Proteomes" id="UP001055879"/>
    </source>
</evidence>
<reference evidence="2" key="1">
    <citation type="journal article" date="2022" name="Mol. Ecol. Resour.">
        <title>The genomes of chicory, endive, great burdock and yacon provide insights into Asteraceae palaeo-polyploidization history and plant inulin production.</title>
        <authorList>
            <person name="Fan W."/>
            <person name="Wang S."/>
            <person name="Wang H."/>
            <person name="Wang A."/>
            <person name="Jiang F."/>
            <person name="Liu H."/>
            <person name="Zhao H."/>
            <person name="Xu D."/>
            <person name="Zhang Y."/>
        </authorList>
    </citation>
    <scope>NUCLEOTIDE SEQUENCE [LARGE SCALE GENOMIC DNA]</scope>
    <source>
        <strain evidence="2">cv. Niubang</strain>
    </source>
</reference>
<keyword evidence="2" id="KW-1185">Reference proteome</keyword>
<proteinExistence type="predicted"/>
<dbReference type="Proteomes" id="UP001055879">
    <property type="component" value="Linkage Group LG18"/>
</dbReference>
<gene>
    <name evidence="1" type="ORF">L6452_44662</name>
</gene>
<sequence>MLLGLKTKNRKSPYVQLDYVINLVEIKPWPPSQSLRSLRSALIQWEYGDKISGSTKAVVPSIVSGLNVGDGKIEFNESFRLHVTLLRDMSIKAGDTETFQRNCIEFNLYEPRRDKTVKGQLLATAIVDFAEYGILKESLMISVPMTCKRTFGNTAQPMLIFKMQTSERNNRVRSSSGDGLIREGSFDKNHSESVSALMNEEYAEEAETASITDDDISSQSSMAAASSTFGSNGNSSPQRENGSEAICGSSGKVNDQEVVVQEKRVAESLHEANASLKGSSHTSSPDLYSEVINARATLSNLRNSRFTMLPVNAESYRVKLSKSSIANDGTNEGLNGNSRNDSYVNLDEKVPERTTIGKNGIKSMESLVYDVDEKHSCIRLKNPNASQSGRESQIIGDLGSDVLHADRLKNLKSVSSSLDSGYSNGSDVLLERLKNLKSVSSSLDSGFSNGSDVLLDRLKNLKPVGSSLDSDFSNGSVRSGKVLEKFKTVGVHGQNGGKDVSKVQHLEQRIQCLEDELREAAAIEVSLYSVVAEHGSSVNKVHAPARRLSRLYLHAYKENSQSRRATSARSIVSGLILVAKACGNDVTRLTFWLSNAVVLRAIIHKSFEKEQPSLSAEQSSKMNAGIIENRKNEIISPFKWKKESCIKENRIGLPAISNEWEDPRTVTSILEKVESWIFSLIIESIWWQTFAPYMQTTTAKGIVRRAVDSESNKMCERSPGSYDQEQVNSSLELWKTAFVDVCEKICPVRAAGHDCGCLRMLSTSIMKQCMGRLDVAMFNAILRESADEVPTDPVSDPISDPRALPIPSGKASFGAGAQLKKTIGNWSRWLTDLFGIEINDSLTDENVPDYDENVEGYDTTFNSFHLLTALSELMMLPKDMLLSNTIRKEVCPTFGVPLIKRILDSFVPDEFCPDPIPDVVLEALDSEDLLESCGKGCVIGFPCAAPPIEYHPPSASLIGCTLGDDGNRTRLSRSGSSILRKSNTSDDELDELDSPLTSIIDSSRIVTASTKPIWALKDCGSRNTVRYQLLREVWMNSE</sequence>
<comment type="caution">
    <text evidence="1">The sequence shown here is derived from an EMBL/GenBank/DDBJ whole genome shotgun (WGS) entry which is preliminary data.</text>
</comment>
<evidence type="ECO:0000313" key="1">
    <source>
        <dbReference type="EMBL" id="KAI3666024.1"/>
    </source>
</evidence>
<protein>
    <submittedName>
        <fullName evidence="1">Uncharacterized protein</fullName>
    </submittedName>
</protein>
<accession>A0ACB8XI43</accession>
<name>A0ACB8XI43_ARCLA</name>
<reference evidence="1 2" key="2">
    <citation type="journal article" date="2022" name="Mol. Ecol. Resour.">
        <title>The genomes of chicory, endive, great burdock and yacon provide insights into Asteraceae paleo-polyploidization history and plant inulin production.</title>
        <authorList>
            <person name="Fan W."/>
            <person name="Wang S."/>
            <person name="Wang H."/>
            <person name="Wang A."/>
            <person name="Jiang F."/>
            <person name="Liu H."/>
            <person name="Zhao H."/>
            <person name="Xu D."/>
            <person name="Zhang Y."/>
        </authorList>
    </citation>
    <scope>NUCLEOTIDE SEQUENCE [LARGE SCALE GENOMIC DNA]</scope>
    <source>
        <strain evidence="2">cv. Niubang</strain>
    </source>
</reference>
<organism evidence="1 2">
    <name type="scientific">Arctium lappa</name>
    <name type="common">Greater burdock</name>
    <name type="synonym">Lappa major</name>
    <dbReference type="NCBI Taxonomy" id="4217"/>
    <lineage>
        <taxon>Eukaryota</taxon>
        <taxon>Viridiplantae</taxon>
        <taxon>Streptophyta</taxon>
        <taxon>Embryophyta</taxon>
        <taxon>Tracheophyta</taxon>
        <taxon>Spermatophyta</taxon>
        <taxon>Magnoliopsida</taxon>
        <taxon>eudicotyledons</taxon>
        <taxon>Gunneridae</taxon>
        <taxon>Pentapetalae</taxon>
        <taxon>asterids</taxon>
        <taxon>campanulids</taxon>
        <taxon>Asterales</taxon>
        <taxon>Asteraceae</taxon>
        <taxon>Carduoideae</taxon>
        <taxon>Cardueae</taxon>
        <taxon>Arctiinae</taxon>
        <taxon>Arctium</taxon>
    </lineage>
</organism>